<evidence type="ECO:0000256" key="9">
    <source>
        <dbReference type="ARBA" id="ARBA00022737"/>
    </source>
</evidence>
<keyword evidence="6" id="KW-1003">Cell membrane</keyword>
<keyword evidence="10 13" id="KW-1133">Transmembrane helix</keyword>
<evidence type="ECO:0000313" key="14">
    <source>
        <dbReference type="EMBL" id="KAJ7365894.1"/>
    </source>
</evidence>
<evidence type="ECO:0000256" key="2">
    <source>
        <dbReference type="ARBA" id="ARBA00004653"/>
    </source>
</evidence>
<comment type="caution">
    <text evidence="14">The sequence shown here is derived from an EMBL/GenBank/DDBJ whole genome shotgun (WGS) entry which is preliminary data.</text>
</comment>
<dbReference type="GO" id="GO:0000139">
    <property type="term" value="C:Golgi membrane"/>
    <property type="evidence" value="ECO:0007669"/>
    <property type="project" value="UniProtKB-SubCell"/>
</dbReference>
<dbReference type="GO" id="GO:0051119">
    <property type="term" value="F:sugar transmembrane transporter activity"/>
    <property type="evidence" value="ECO:0007669"/>
    <property type="project" value="InterPro"/>
</dbReference>
<feature type="transmembrane region" description="Helical" evidence="13">
    <location>
        <begin position="122"/>
        <end position="145"/>
    </location>
</feature>
<feature type="transmembrane region" description="Helical" evidence="13">
    <location>
        <begin position="64"/>
        <end position="85"/>
    </location>
</feature>
<evidence type="ECO:0000256" key="3">
    <source>
        <dbReference type="ARBA" id="ARBA00007809"/>
    </source>
</evidence>
<dbReference type="Proteomes" id="UP001163046">
    <property type="component" value="Unassembled WGS sequence"/>
</dbReference>
<evidence type="ECO:0000256" key="13">
    <source>
        <dbReference type="SAM" id="Phobius"/>
    </source>
</evidence>
<keyword evidence="7" id="KW-0762">Sugar transport</keyword>
<name>A0A9X0CPS7_9CNID</name>
<dbReference type="EMBL" id="MU827302">
    <property type="protein sequence ID" value="KAJ7365894.1"/>
    <property type="molecule type" value="Genomic_DNA"/>
</dbReference>
<comment type="similarity">
    <text evidence="3">Belongs to the SWEET sugar transporter family.</text>
</comment>
<feature type="transmembrane region" description="Helical" evidence="13">
    <location>
        <begin position="6"/>
        <end position="26"/>
    </location>
</feature>
<reference evidence="14" key="1">
    <citation type="submission" date="2023-01" db="EMBL/GenBank/DDBJ databases">
        <title>Genome assembly of the deep-sea coral Lophelia pertusa.</title>
        <authorList>
            <person name="Herrera S."/>
            <person name="Cordes E."/>
        </authorList>
    </citation>
    <scope>NUCLEOTIDE SEQUENCE</scope>
    <source>
        <strain evidence="14">USNM1676648</strain>
        <tissue evidence="14">Polyp</tissue>
    </source>
</reference>
<evidence type="ECO:0000256" key="10">
    <source>
        <dbReference type="ARBA" id="ARBA00022989"/>
    </source>
</evidence>
<keyword evidence="15" id="KW-1185">Reference proteome</keyword>
<evidence type="ECO:0000256" key="11">
    <source>
        <dbReference type="ARBA" id="ARBA00023034"/>
    </source>
</evidence>
<comment type="subcellular location">
    <subcellularLocation>
        <location evidence="1">Cell membrane</location>
        <topology evidence="1">Multi-pass membrane protein</topology>
    </subcellularLocation>
    <subcellularLocation>
        <location evidence="2">Golgi apparatus membrane</location>
        <topology evidence="2">Multi-pass membrane protein</topology>
    </subcellularLocation>
</comment>
<dbReference type="GO" id="GO:0005886">
    <property type="term" value="C:plasma membrane"/>
    <property type="evidence" value="ECO:0007669"/>
    <property type="project" value="UniProtKB-SubCell"/>
</dbReference>
<feature type="transmembrane region" description="Helical" evidence="13">
    <location>
        <begin position="183"/>
        <end position="204"/>
    </location>
</feature>
<dbReference type="FunFam" id="1.20.1280.290:FF:000004">
    <property type="entry name" value="Sugar transporter SWEET"/>
    <property type="match status" value="1"/>
</dbReference>
<dbReference type="Gene3D" id="1.20.1280.290">
    <property type="match status" value="2"/>
</dbReference>
<protein>
    <recommendedName>
        <fullName evidence="4">Sugar transporter SWEET1</fullName>
    </recommendedName>
</protein>
<organism evidence="14 15">
    <name type="scientific">Desmophyllum pertusum</name>
    <dbReference type="NCBI Taxonomy" id="174260"/>
    <lineage>
        <taxon>Eukaryota</taxon>
        <taxon>Metazoa</taxon>
        <taxon>Cnidaria</taxon>
        <taxon>Anthozoa</taxon>
        <taxon>Hexacorallia</taxon>
        <taxon>Scleractinia</taxon>
        <taxon>Caryophylliina</taxon>
        <taxon>Caryophylliidae</taxon>
        <taxon>Desmophyllum</taxon>
    </lineage>
</organism>
<evidence type="ECO:0000256" key="1">
    <source>
        <dbReference type="ARBA" id="ARBA00004651"/>
    </source>
</evidence>
<evidence type="ECO:0000256" key="7">
    <source>
        <dbReference type="ARBA" id="ARBA00022597"/>
    </source>
</evidence>
<keyword evidence="11" id="KW-0333">Golgi apparatus</keyword>
<evidence type="ECO:0000256" key="4">
    <source>
        <dbReference type="ARBA" id="ARBA00021741"/>
    </source>
</evidence>
<evidence type="ECO:0000313" key="15">
    <source>
        <dbReference type="Proteomes" id="UP001163046"/>
    </source>
</evidence>
<gene>
    <name evidence="14" type="ORF">OS493_002620</name>
</gene>
<evidence type="ECO:0000256" key="6">
    <source>
        <dbReference type="ARBA" id="ARBA00022475"/>
    </source>
</evidence>
<evidence type="ECO:0000256" key="12">
    <source>
        <dbReference type="ARBA" id="ARBA00023136"/>
    </source>
</evidence>
<evidence type="ECO:0000256" key="8">
    <source>
        <dbReference type="ARBA" id="ARBA00022692"/>
    </source>
</evidence>
<dbReference type="PANTHER" id="PTHR10791">
    <property type="entry name" value="RAG1-ACTIVATING PROTEIN 1"/>
    <property type="match status" value="1"/>
</dbReference>
<dbReference type="InterPro" id="IPR004316">
    <property type="entry name" value="SWEET_rpt"/>
</dbReference>
<dbReference type="OrthoDB" id="409725at2759"/>
<evidence type="ECO:0000256" key="5">
    <source>
        <dbReference type="ARBA" id="ARBA00022448"/>
    </source>
</evidence>
<dbReference type="FunFam" id="1.20.1280.290:FF:000010">
    <property type="entry name" value="Sugar transporter SWEET"/>
    <property type="match status" value="1"/>
</dbReference>
<dbReference type="Pfam" id="PF03083">
    <property type="entry name" value="MtN3_slv"/>
    <property type="match status" value="2"/>
</dbReference>
<dbReference type="PANTHER" id="PTHR10791:SF30">
    <property type="entry name" value="SUGAR TRANSPORTER SWEET1"/>
    <property type="match status" value="1"/>
</dbReference>
<keyword evidence="12 13" id="KW-0472">Membrane</keyword>
<sequence length="208" mass="23240">MSAVLFLSWTATIATIGFFISGTITCNKMVKSGSTENVPLLPFVTTFLNCMMWASYGILKGDAALIPVNITGMFLQVLYILCFFFYCKSKHKEFKSLLYAAFIAVVLYLYLMHYVTEETERVARLGFACIVFTVAMQASPLAVVAKVVRTKSTESMPFIFSFMMVFVSFLWLCYGMAVEDINIQVPNASGVLLGLMQLSLFCIYPSKP</sequence>
<dbReference type="InterPro" id="IPR047664">
    <property type="entry name" value="SWEET"/>
</dbReference>
<keyword evidence="5" id="KW-0813">Transport</keyword>
<accession>A0A9X0CPS7</accession>
<keyword evidence="8 13" id="KW-0812">Transmembrane</keyword>
<dbReference type="AlphaFoldDB" id="A0A9X0CPS7"/>
<feature type="transmembrane region" description="Helical" evidence="13">
    <location>
        <begin position="97"/>
        <end position="116"/>
    </location>
</feature>
<feature type="transmembrane region" description="Helical" evidence="13">
    <location>
        <begin position="157"/>
        <end position="177"/>
    </location>
</feature>
<feature type="transmembrane region" description="Helical" evidence="13">
    <location>
        <begin position="38"/>
        <end position="58"/>
    </location>
</feature>
<proteinExistence type="inferred from homology"/>
<keyword evidence="9" id="KW-0677">Repeat</keyword>